<sequence>MTQLRQATCNDLVSILSWVPTAETLKLWGGPLLTFPPDVAKTWIEIGANDSNSFVLVDKQDRVLGFGQTLQRQAQAIHLARIILAPETRGRGLGRVLCEELMKTAIAQHQPAKFTLNVYQDNAAAVSLYRSLGFVLADQHSMQGAYAMEFVCGVETK</sequence>
<feature type="domain" description="N-acetyltransferase" evidence="3">
    <location>
        <begin position="2"/>
        <end position="153"/>
    </location>
</feature>
<evidence type="ECO:0000259" key="3">
    <source>
        <dbReference type="PROSITE" id="PS51186"/>
    </source>
</evidence>
<dbReference type="PANTHER" id="PTHR43877">
    <property type="entry name" value="AMINOALKYLPHOSPHONATE N-ACETYLTRANSFERASE-RELATED-RELATED"/>
    <property type="match status" value="1"/>
</dbReference>
<evidence type="ECO:0000313" key="5">
    <source>
        <dbReference type="Proteomes" id="UP000627446"/>
    </source>
</evidence>
<dbReference type="CDD" id="cd04301">
    <property type="entry name" value="NAT_SF"/>
    <property type="match status" value="1"/>
</dbReference>
<dbReference type="SUPFAM" id="SSF55729">
    <property type="entry name" value="Acyl-CoA N-acyltransferases (Nat)"/>
    <property type="match status" value="1"/>
</dbReference>
<dbReference type="Proteomes" id="UP000627446">
    <property type="component" value="Unassembled WGS sequence"/>
</dbReference>
<name>A0A923HST5_9BURK</name>
<protein>
    <submittedName>
        <fullName evidence="4">GNAT family N-acetyltransferase</fullName>
    </submittedName>
</protein>
<keyword evidence="5" id="KW-1185">Reference proteome</keyword>
<accession>A0A923HST5</accession>
<dbReference type="Gene3D" id="3.40.630.30">
    <property type="match status" value="1"/>
</dbReference>
<dbReference type="RefSeq" id="WP_186916455.1">
    <property type="nucleotide sequence ID" value="NZ_JACOFZ010000003.1"/>
</dbReference>
<dbReference type="GO" id="GO:0016747">
    <property type="term" value="F:acyltransferase activity, transferring groups other than amino-acyl groups"/>
    <property type="evidence" value="ECO:0007669"/>
    <property type="project" value="InterPro"/>
</dbReference>
<dbReference type="PROSITE" id="PS51186">
    <property type="entry name" value="GNAT"/>
    <property type="match status" value="1"/>
</dbReference>
<gene>
    <name evidence="4" type="ORF">H8K36_10910</name>
</gene>
<proteinExistence type="predicted"/>
<evidence type="ECO:0000313" key="4">
    <source>
        <dbReference type="EMBL" id="MBC3881887.1"/>
    </source>
</evidence>
<dbReference type="InterPro" id="IPR016181">
    <property type="entry name" value="Acyl_CoA_acyltransferase"/>
</dbReference>
<dbReference type="InterPro" id="IPR050832">
    <property type="entry name" value="Bact_Acetyltransf"/>
</dbReference>
<dbReference type="Pfam" id="PF00583">
    <property type="entry name" value="Acetyltransf_1"/>
    <property type="match status" value="1"/>
</dbReference>
<evidence type="ECO:0000256" key="1">
    <source>
        <dbReference type="ARBA" id="ARBA00022679"/>
    </source>
</evidence>
<evidence type="ECO:0000256" key="2">
    <source>
        <dbReference type="ARBA" id="ARBA00023315"/>
    </source>
</evidence>
<reference evidence="4" key="1">
    <citation type="submission" date="2020-08" db="EMBL/GenBank/DDBJ databases">
        <title>Novel species isolated from subtropical streams in China.</title>
        <authorList>
            <person name="Lu H."/>
        </authorList>
    </citation>
    <scope>NUCLEOTIDE SEQUENCE</scope>
    <source>
        <strain evidence="4">LX22W</strain>
    </source>
</reference>
<dbReference type="InterPro" id="IPR000182">
    <property type="entry name" value="GNAT_dom"/>
</dbReference>
<keyword evidence="1" id="KW-0808">Transferase</keyword>
<dbReference type="EMBL" id="JACOFZ010000003">
    <property type="protein sequence ID" value="MBC3881887.1"/>
    <property type="molecule type" value="Genomic_DNA"/>
</dbReference>
<dbReference type="PANTHER" id="PTHR43877:SF2">
    <property type="entry name" value="AMINOALKYLPHOSPHONATE N-ACETYLTRANSFERASE-RELATED"/>
    <property type="match status" value="1"/>
</dbReference>
<comment type="caution">
    <text evidence="4">The sequence shown here is derived from an EMBL/GenBank/DDBJ whole genome shotgun (WGS) entry which is preliminary data.</text>
</comment>
<organism evidence="4 5">
    <name type="scientific">Undibacterium nitidum</name>
    <dbReference type="NCBI Taxonomy" id="2762298"/>
    <lineage>
        <taxon>Bacteria</taxon>
        <taxon>Pseudomonadati</taxon>
        <taxon>Pseudomonadota</taxon>
        <taxon>Betaproteobacteria</taxon>
        <taxon>Burkholderiales</taxon>
        <taxon>Oxalobacteraceae</taxon>
        <taxon>Undibacterium</taxon>
    </lineage>
</organism>
<dbReference type="AlphaFoldDB" id="A0A923HST5"/>
<keyword evidence="2" id="KW-0012">Acyltransferase</keyword>